<gene>
    <name evidence="2" type="ORF">NTEN_LOCUS7645</name>
</gene>
<evidence type="ECO:0000313" key="2">
    <source>
        <dbReference type="EMBL" id="CAB0001858.1"/>
    </source>
</evidence>
<accession>A0A6H5GG27</accession>
<evidence type="ECO:0000313" key="3">
    <source>
        <dbReference type="Proteomes" id="UP000479000"/>
    </source>
</evidence>
<sequence>MVGRTEDVTPFKIKWLTKNLEPPGSGSFSIKPVPPAFEMEGLLCFSRKGSKQDHKACQPIRITTADRRTGRIVKRLKNTNIYVCFEFHLRMAYETEINQILTSASPTERHLYSNTKLCKQDMQAGQEGIVRGGDCTGGPSAIRSKGYSPVPQLGLSKDQVQARGTSIPFPYNTATSSTYTQCSPRSSNNETNFSKSEISASDRL</sequence>
<keyword evidence="3" id="KW-1185">Reference proteome</keyword>
<feature type="region of interest" description="Disordered" evidence="1">
    <location>
        <begin position="176"/>
        <end position="204"/>
    </location>
</feature>
<name>A0A6H5GG27_9HEMI</name>
<dbReference type="AlphaFoldDB" id="A0A6H5GG27"/>
<dbReference type="Proteomes" id="UP000479000">
    <property type="component" value="Unassembled WGS sequence"/>
</dbReference>
<organism evidence="2 3">
    <name type="scientific">Nesidiocoris tenuis</name>
    <dbReference type="NCBI Taxonomy" id="355587"/>
    <lineage>
        <taxon>Eukaryota</taxon>
        <taxon>Metazoa</taxon>
        <taxon>Ecdysozoa</taxon>
        <taxon>Arthropoda</taxon>
        <taxon>Hexapoda</taxon>
        <taxon>Insecta</taxon>
        <taxon>Pterygota</taxon>
        <taxon>Neoptera</taxon>
        <taxon>Paraneoptera</taxon>
        <taxon>Hemiptera</taxon>
        <taxon>Heteroptera</taxon>
        <taxon>Panheteroptera</taxon>
        <taxon>Cimicomorpha</taxon>
        <taxon>Miridae</taxon>
        <taxon>Dicyphina</taxon>
        <taxon>Nesidiocoris</taxon>
    </lineage>
</organism>
<protein>
    <submittedName>
        <fullName evidence="2">Uncharacterized protein</fullName>
    </submittedName>
</protein>
<proteinExistence type="predicted"/>
<reference evidence="2 3" key="1">
    <citation type="submission" date="2020-02" db="EMBL/GenBank/DDBJ databases">
        <authorList>
            <person name="Ferguson B K."/>
        </authorList>
    </citation>
    <scope>NUCLEOTIDE SEQUENCE [LARGE SCALE GENOMIC DNA]</scope>
</reference>
<dbReference type="EMBL" id="CADCXU010011673">
    <property type="protein sequence ID" value="CAB0001858.1"/>
    <property type="molecule type" value="Genomic_DNA"/>
</dbReference>
<evidence type="ECO:0000256" key="1">
    <source>
        <dbReference type="SAM" id="MobiDB-lite"/>
    </source>
</evidence>